<dbReference type="EMBL" id="BLAL01000218">
    <property type="protein sequence ID" value="GES92874.1"/>
    <property type="molecule type" value="Genomic_DNA"/>
</dbReference>
<dbReference type="Proteomes" id="UP000615446">
    <property type="component" value="Unassembled WGS sequence"/>
</dbReference>
<accession>A0A8H3LTP7</accession>
<proteinExistence type="predicted"/>
<dbReference type="AlphaFoldDB" id="A0A8H3LTP7"/>
<evidence type="ECO:0000313" key="2">
    <source>
        <dbReference type="Proteomes" id="UP000615446"/>
    </source>
</evidence>
<evidence type="ECO:0000313" key="1">
    <source>
        <dbReference type="EMBL" id="GES92874.1"/>
    </source>
</evidence>
<comment type="caution">
    <text evidence="1">The sequence shown here is derived from an EMBL/GenBank/DDBJ whole genome shotgun (WGS) entry which is preliminary data.</text>
</comment>
<name>A0A8H3LTP7_9GLOM</name>
<reference evidence="1" key="1">
    <citation type="submission" date="2019-10" db="EMBL/GenBank/DDBJ databases">
        <title>Conservation and host-specific expression of non-tandemly repeated heterogenous ribosome RNA gene in arbuscular mycorrhizal fungi.</title>
        <authorList>
            <person name="Maeda T."/>
            <person name="Kobayashi Y."/>
            <person name="Nakagawa T."/>
            <person name="Ezawa T."/>
            <person name="Yamaguchi K."/>
            <person name="Bino T."/>
            <person name="Nishimoto Y."/>
            <person name="Shigenobu S."/>
            <person name="Kawaguchi M."/>
        </authorList>
    </citation>
    <scope>NUCLEOTIDE SEQUENCE</scope>
    <source>
        <strain evidence="1">HR1</strain>
    </source>
</reference>
<gene>
    <name evidence="1" type="ORF">RCL2_001963000</name>
</gene>
<organism evidence="1 2">
    <name type="scientific">Rhizophagus clarus</name>
    <dbReference type="NCBI Taxonomy" id="94130"/>
    <lineage>
        <taxon>Eukaryota</taxon>
        <taxon>Fungi</taxon>
        <taxon>Fungi incertae sedis</taxon>
        <taxon>Mucoromycota</taxon>
        <taxon>Glomeromycotina</taxon>
        <taxon>Glomeromycetes</taxon>
        <taxon>Glomerales</taxon>
        <taxon>Glomeraceae</taxon>
        <taxon>Rhizophagus</taxon>
    </lineage>
</organism>
<sequence length="107" mass="12498">MIRQMSSNARAKKKLRSVNGINRFKNQRNGITMTHGGMSPPPPYTVNDRMVYEQRLRKLYGEVGCDHSGGLYSISYNISLCKWCIQLWHTYNLFTKYSNKWPDTFNS</sequence>
<protein>
    <submittedName>
        <fullName evidence="1">Uncharacterized protein</fullName>
    </submittedName>
</protein>